<evidence type="ECO:0000259" key="3">
    <source>
        <dbReference type="Pfam" id="PF23287"/>
    </source>
</evidence>
<feature type="domain" description="Spt5 KOW" evidence="3">
    <location>
        <begin position="242"/>
        <end position="293"/>
    </location>
</feature>
<evidence type="ECO:0000259" key="2">
    <source>
        <dbReference type="Pfam" id="PF23038"/>
    </source>
</evidence>
<dbReference type="PANTHER" id="PTHR11125:SF7">
    <property type="entry name" value="TRANSCRIPTION ELONGATION FACTOR SPT5"/>
    <property type="match status" value="1"/>
</dbReference>
<feature type="compositionally biased region" description="Polar residues" evidence="1">
    <location>
        <begin position="88"/>
        <end position="97"/>
    </location>
</feature>
<dbReference type="PANTHER" id="PTHR11125">
    <property type="entry name" value="SUPPRESSOR OF TY 5"/>
    <property type="match status" value="1"/>
</dbReference>
<evidence type="ECO:0008006" key="6">
    <source>
        <dbReference type="Google" id="ProtNLM"/>
    </source>
</evidence>
<feature type="compositionally biased region" description="Low complexity" evidence="1">
    <location>
        <begin position="131"/>
        <end position="145"/>
    </location>
</feature>
<evidence type="ECO:0000313" key="5">
    <source>
        <dbReference type="Proteomes" id="UP000593572"/>
    </source>
</evidence>
<evidence type="ECO:0000313" key="4">
    <source>
        <dbReference type="EMBL" id="MBA0555740.1"/>
    </source>
</evidence>
<dbReference type="GO" id="GO:0006368">
    <property type="term" value="P:transcription elongation by RNA polymerase II"/>
    <property type="evidence" value="ECO:0007669"/>
    <property type="project" value="TreeGrafter"/>
</dbReference>
<reference evidence="4 5" key="1">
    <citation type="journal article" date="2019" name="Genome Biol. Evol.">
        <title>Insights into the evolution of the New World diploid cottons (Gossypium, subgenus Houzingenia) based on genome sequencing.</title>
        <authorList>
            <person name="Grover C.E."/>
            <person name="Arick M.A. 2nd"/>
            <person name="Thrash A."/>
            <person name="Conover J.L."/>
            <person name="Sanders W.S."/>
            <person name="Peterson D.G."/>
            <person name="Frelichowski J.E."/>
            <person name="Scheffler J.A."/>
            <person name="Scheffler B.E."/>
            <person name="Wendel J.F."/>
        </authorList>
    </citation>
    <scope>NUCLEOTIDE SEQUENCE [LARGE SCALE GENOMIC DNA]</scope>
    <source>
        <strain evidence="4">157</strain>
        <tissue evidence="4">Leaf</tissue>
    </source>
</reference>
<dbReference type="GO" id="GO:0032784">
    <property type="term" value="P:regulation of DNA-templated transcription elongation"/>
    <property type="evidence" value="ECO:0007669"/>
    <property type="project" value="InterPro"/>
</dbReference>
<dbReference type="InterPro" id="IPR057935">
    <property type="entry name" value="KOW_Spt5_6_plant"/>
</dbReference>
<organism evidence="4 5">
    <name type="scientific">Gossypium lobatum</name>
    <dbReference type="NCBI Taxonomy" id="34289"/>
    <lineage>
        <taxon>Eukaryota</taxon>
        <taxon>Viridiplantae</taxon>
        <taxon>Streptophyta</taxon>
        <taxon>Embryophyta</taxon>
        <taxon>Tracheophyta</taxon>
        <taxon>Spermatophyta</taxon>
        <taxon>Magnoliopsida</taxon>
        <taxon>eudicotyledons</taxon>
        <taxon>Gunneridae</taxon>
        <taxon>Pentapetalae</taxon>
        <taxon>rosids</taxon>
        <taxon>malvids</taxon>
        <taxon>Malvales</taxon>
        <taxon>Malvaceae</taxon>
        <taxon>Malvoideae</taxon>
        <taxon>Gossypium</taxon>
    </lineage>
</organism>
<feature type="domain" description="Spt5 KOW" evidence="2">
    <location>
        <begin position="191"/>
        <end position="240"/>
    </location>
</feature>
<dbReference type="Pfam" id="PF23038">
    <property type="entry name" value="KOW6_SPT51-2"/>
    <property type="match status" value="1"/>
</dbReference>
<evidence type="ECO:0000256" key="1">
    <source>
        <dbReference type="SAM" id="MobiDB-lite"/>
    </source>
</evidence>
<dbReference type="CDD" id="cd06086">
    <property type="entry name" value="KOW_Spt5_6"/>
    <property type="match status" value="1"/>
</dbReference>
<keyword evidence="5" id="KW-1185">Reference proteome</keyword>
<name>A0A7J8LTP3_9ROSI</name>
<dbReference type="GO" id="GO:0003729">
    <property type="term" value="F:mRNA binding"/>
    <property type="evidence" value="ECO:0007669"/>
    <property type="project" value="TreeGrafter"/>
</dbReference>
<protein>
    <recommendedName>
        <fullName evidence="6">KOW domain-containing protein</fullName>
    </recommendedName>
</protein>
<feature type="compositionally biased region" description="Polar residues" evidence="1">
    <location>
        <begin position="146"/>
        <end position="158"/>
    </location>
</feature>
<gene>
    <name evidence="4" type="ORF">Golob_025899</name>
</gene>
<dbReference type="GO" id="GO:0006357">
    <property type="term" value="P:regulation of transcription by RNA polymerase II"/>
    <property type="evidence" value="ECO:0007669"/>
    <property type="project" value="InterPro"/>
</dbReference>
<dbReference type="AlphaFoldDB" id="A0A7J8LTP3"/>
<dbReference type="Proteomes" id="UP000593572">
    <property type="component" value="Unassembled WGS sequence"/>
</dbReference>
<accession>A0A7J8LTP3</accession>
<dbReference type="InterPro" id="IPR039659">
    <property type="entry name" value="SPT5"/>
</dbReference>
<feature type="region of interest" description="Disordered" evidence="1">
    <location>
        <begin position="58"/>
        <end position="175"/>
    </location>
</feature>
<dbReference type="GO" id="GO:0032044">
    <property type="term" value="C:DSIF complex"/>
    <property type="evidence" value="ECO:0007669"/>
    <property type="project" value="TreeGrafter"/>
</dbReference>
<feature type="compositionally biased region" description="Basic and acidic residues" evidence="1">
    <location>
        <begin position="58"/>
        <end position="67"/>
    </location>
</feature>
<comment type="caution">
    <text evidence="4">The sequence shown here is derived from an EMBL/GenBank/DDBJ whole genome shotgun (WGS) entry which is preliminary data.</text>
</comment>
<dbReference type="EMBL" id="JABEZX010000005">
    <property type="protein sequence ID" value="MBA0555740.1"/>
    <property type="molecule type" value="Genomic_DNA"/>
</dbReference>
<sequence length="294" mass="31221">MKVVTGKSRVIFEMFSPPFYESSRYGMGSETPMHPSRTPLHPYMTPMRDPGATPIHDGMRTPMRDRAWNPYAPMSPPRDNWEEGNPASWGTSPQYQPGSPPSRAYEAPTPGSGWASTPGGSYSEAGTPRESSSAYANAPSPYMPSTPSGQPMTPSSGSYIPGTPGGQPMTPGTGLDMMSPVIGADNEGPWFMPDILVNVRKSGDESLGVIQEVLSDGSCKVALGPNGSGDKVIAMPSEMEVVPPRKSDKIKIMGGSLRGVTGKLIGVDGTDGIVRIDDSLDVKILDLVILAKLH</sequence>
<proteinExistence type="predicted"/>
<dbReference type="Pfam" id="PF23287">
    <property type="entry name" value="KOW7_SPT5"/>
    <property type="match status" value="1"/>
</dbReference>
<dbReference type="InterPro" id="IPR057934">
    <property type="entry name" value="KOW_Spt5_7"/>
</dbReference>